<dbReference type="Pfam" id="PF00873">
    <property type="entry name" value="ACR_tran"/>
    <property type="match status" value="1"/>
</dbReference>
<feature type="transmembrane region" description="Helical" evidence="1">
    <location>
        <begin position="431"/>
        <end position="452"/>
    </location>
</feature>
<evidence type="ECO:0000313" key="3">
    <source>
        <dbReference type="EMBL" id="STY17325.1"/>
    </source>
</evidence>
<evidence type="ECO:0000313" key="2">
    <source>
        <dbReference type="EMBL" id="KTD43686.1"/>
    </source>
</evidence>
<protein>
    <submittedName>
        <fullName evidence="3">Cation/multidrug efflux pump</fullName>
    </submittedName>
</protein>
<dbReference type="Gene3D" id="3.30.70.1430">
    <property type="entry name" value="Multidrug efflux transporter AcrB pore domain"/>
    <property type="match status" value="2"/>
</dbReference>
<dbReference type="Gene3D" id="1.20.1640.10">
    <property type="entry name" value="Multidrug efflux transporter AcrB transmembrane domain"/>
    <property type="match status" value="2"/>
</dbReference>
<reference evidence="2 4" key="1">
    <citation type="submission" date="2015-11" db="EMBL/GenBank/DDBJ databases">
        <title>Genomic analysis of 38 Legionella species identifies large and diverse effector repertoires.</title>
        <authorList>
            <person name="Burstein D."/>
            <person name="Amaro F."/>
            <person name="Zusman T."/>
            <person name="Lifshitz Z."/>
            <person name="Cohen O."/>
            <person name="Gilbert J.A."/>
            <person name="Pupko T."/>
            <person name="Shuman H.A."/>
            <person name="Segal G."/>
        </authorList>
    </citation>
    <scope>NUCLEOTIDE SEQUENCE [LARGE SCALE GENOMIC DNA]</scope>
    <source>
        <strain evidence="2 4">ATCC 49507</strain>
    </source>
</reference>
<dbReference type="InterPro" id="IPR001036">
    <property type="entry name" value="Acrflvin-R"/>
</dbReference>
<keyword evidence="1" id="KW-1133">Transmembrane helix</keyword>
<accession>A0A378KRW9</accession>
<keyword evidence="1" id="KW-0472">Membrane</keyword>
<dbReference type="EMBL" id="UGOW01000001">
    <property type="protein sequence ID" value="STY17325.1"/>
    <property type="molecule type" value="Genomic_DNA"/>
</dbReference>
<dbReference type="GO" id="GO:0005886">
    <property type="term" value="C:plasma membrane"/>
    <property type="evidence" value="ECO:0007669"/>
    <property type="project" value="TreeGrafter"/>
</dbReference>
<dbReference type="GO" id="GO:0042910">
    <property type="term" value="F:xenobiotic transmembrane transporter activity"/>
    <property type="evidence" value="ECO:0007669"/>
    <property type="project" value="TreeGrafter"/>
</dbReference>
<dbReference type="Gene3D" id="3.30.2090.10">
    <property type="entry name" value="Multidrug efflux transporter AcrB TolC docking domain, DN and DC subdomains"/>
    <property type="match status" value="2"/>
</dbReference>
<feature type="transmembrane region" description="Helical" evidence="1">
    <location>
        <begin position="12"/>
        <end position="30"/>
    </location>
</feature>
<feature type="transmembrane region" description="Helical" evidence="1">
    <location>
        <begin position="330"/>
        <end position="353"/>
    </location>
</feature>
<dbReference type="SUPFAM" id="SSF82714">
    <property type="entry name" value="Multidrug efflux transporter AcrB TolC docking domain, DN and DC subdomains"/>
    <property type="match status" value="2"/>
</dbReference>
<feature type="transmembrane region" description="Helical" evidence="1">
    <location>
        <begin position="888"/>
        <end position="908"/>
    </location>
</feature>
<keyword evidence="1" id="KW-0812">Transmembrane</keyword>
<reference evidence="3 5" key="2">
    <citation type="submission" date="2018-06" db="EMBL/GenBank/DDBJ databases">
        <authorList>
            <consortium name="Pathogen Informatics"/>
            <person name="Doyle S."/>
        </authorList>
    </citation>
    <scope>NUCLEOTIDE SEQUENCE [LARGE SCALE GENOMIC DNA]</scope>
    <source>
        <strain evidence="3 5">NCTC12376</strain>
    </source>
</reference>
<dbReference type="OrthoDB" id="9759330at2"/>
<evidence type="ECO:0000313" key="5">
    <source>
        <dbReference type="Proteomes" id="UP000254230"/>
    </source>
</evidence>
<dbReference type="PRINTS" id="PR00702">
    <property type="entry name" value="ACRIFLAVINRP"/>
</dbReference>
<evidence type="ECO:0000256" key="1">
    <source>
        <dbReference type="SAM" id="Phobius"/>
    </source>
</evidence>
<keyword evidence="4" id="KW-1185">Reference proteome</keyword>
<evidence type="ECO:0000313" key="4">
    <source>
        <dbReference type="Proteomes" id="UP000054639"/>
    </source>
</evidence>
<feature type="transmembrane region" description="Helical" evidence="1">
    <location>
        <begin position="534"/>
        <end position="556"/>
    </location>
</feature>
<dbReference type="AlphaFoldDB" id="A0A378KRW9"/>
<dbReference type="SUPFAM" id="SSF82866">
    <property type="entry name" value="Multidrug efflux transporter AcrB transmembrane domain"/>
    <property type="match status" value="2"/>
</dbReference>
<proteinExistence type="predicted"/>
<sequence>MWIVRIALTRPYTFIVLALLLLIIGPLSIMRTPTDIFPDINIPVISVIWSYSELPPDDMGNRITSVFERVLPTTVNDIEHIESESLIGVSVVKLFFQPGVNIELALSQVTSIAQTILRSLPPGTLPPLILNYKASTVPILQLVLSSDTIPEQELNDLGNNFIRPQLAPVAGASLPYPYGGKVRQVQVDLDLQAMQTYGVSPLEINTAIEAQNLIIPSGTQKIGDYEYIVKLNNSPLKVNDLNDMPVKTTPGRVLYIRDVAHVRDGFAPQTNIVRVDGKRAVMMSVQKTGDASTLGIIKQIKALLPKIKEIMPAGLNLGQFADQSIFVTSAIQGVITEGIIAASLTALMILIFLGSLRSTLIISISIPLSIIGSLTILSVLGETINIMTLGGLALAVGILVDDATVAIENINWNLEQGKEVEEAILDGAHQIAIPALVSTLCISIVFVPMFYLGGVAQYLFVPLAEAVIFAMLISYLLSRTLIPTLAKYLLHKHDAKKKEQSQNFFARIHLQFEKKFEIFRENYSTLLNKALHNATYFVGIFLVFIVSSVVLLWPWLGSNFFPNVDAGQIKLHIRAPTGTRVEVTARYVDTIDKLIRTVIPPQELDTIVDNIGLPVSGINLSYSNSAPVGPEDADILISLKPKHHSVFDYQRELRTVLNQKFPDISFAFLPADIVNQTINFGLPSPIDIQIIGLKQDENRIYAKKLMQRLKEVPGLVDIREHQAMNYPELFVDIDRSKAKELGITQSNIARNLFIALSGSFQTTPTFWLSPENKVSYPIVVQAPQYVMNSLQALRNIMIDGISPNIQSAAQHQILGALGTITRKWTSVVESHYNVMPVIDIFAATQDRDLGSITHDINQILAEMKSEVPLGSTIAVRGQIDTQQQAFQGLYWGIVFSVLLIYLLIVINFQSWVDPFIIITALPAAIAGIAWFLFITCTTLSVPALTGAIMCMGVATSNSILIISFARQHLLETNNPLLAAMEAGRTRIRPVLMTASAMIIGMMPMALGLGDGGEQNAPLGRAVIGGLSFATIATLFFVPTVFYMIHNHQLKVKQRNNNA</sequence>
<feature type="transmembrane region" description="Helical" evidence="1">
    <location>
        <begin position="386"/>
        <end position="410"/>
    </location>
</feature>
<feature type="transmembrane region" description="Helical" evidence="1">
    <location>
        <begin position="360"/>
        <end position="380"/>
    </location>
</feature>
<dbReference type="PANTHER" id="PTHR32063">
    <property type="match status" value="1"/>
</dbReference>
<feature type="transmembrane region" description="Helical" evidence="1">
    <location>
        <begin position="990"/>
        <end position="1009"/>
    </location>
</feature>
<dbReference type="Gene3D" id="3.30.70.1320">
    <property type="entry name" value="Multidrug efflux transporter AcrB pore domain like"/>
    <property type="match status" value="1"/>
</dbReference>
<dbReference type="SUPFAM" id="SSF82693">
    <property type="entry name" value="Multidrug efflux transporter AcrB pore domain, PN1, PN2, PC1 and PC2 subdomains"/>
    <property type="match status" value="2"/>
</dbReference>
<feature type="transmembrane region" description="Helical" evidence="1">
    <location>
        <begin position="1021"/>
        <end position="1044"/>
    </location>
</feature>
<dbReference type="STRING" id="45072.Lqua_3040"/>
<dbReference type="Proteomes" id="UP000254230">
    <property type="component" value="Unassembled WGS sequence"/>
</dbReference>
<name>A0A378KRW9_9GAMM</name>
<dbReference type="PANTHER" id="PTHR32063:SF8">
    <property type="entry name" value="CATION EFFLUX PROTEIN"/>
    <property type="match status" value="1"/>
</dbReference>
<feature type="transmembrane region" description="Helical" evidence="1">
    <location>
        <begin position="915"/>
        <end position="935"/>
    </location>
</feature>
<feature type="transmembrane region" description="Helical" evidence="1">
    <location>
        <begin position="941"/>
        <end position="965"/>
    </location>
</feature>
<dbReference type="RefSeq" id="WP_058475165.1">
    <property type="nucleotide sequence ID" value="NZ_CAAAIL010000003.1"/>
</dbReference>
<dbReference type="Gene3D" id="3.30.70.1440">
    <property type="entry name" value="Multidrug efflux transporter AcrB pore domain"/>
    <property type="match status" value="1"/>
</dbReference>
<gene>
    <name evidence="3" type="primary">cusA_1</name>
    <name evidence="2" type="ORF">Lqua_3040</name>
    <name evidence="3" type="ORF">NCTC12376_01122</name>
</gene>
<dbReference type="InterPro" id="IPR027463">
    <property type="entry name" value="AcrB_DN_DC_subdom"/>
</dbReference>
<organism evidence="3 5">
    <name type="scientific">Legionella quateirensis</name>
    <dbReference type="NCBI Taxonomy" id="45072"/>
    <lineage>
        <taxon>Bacteria</taxon>
        <taxon>Pseudomonadati</taxon>
        <taxon>Pseudomonadota</taxon>
        <taxon>Gammaproteobacteria</taxon>
        <taxon>Legionellales</taxon>
        <taxon>Legionellaceae</taxon>
        <taxon>Legionella</taxon>
    </lineage>
</organism>
<dbReference type="Proteomes" id="UP000054639">
    <property type="component" value="Unassembled WGS sequence"/>
</dbReference>
<dbReference type="EMBL" id="LNYR01000046">
    <property type="protein sequence ID" value="KTD43686.1"/>
    <property type="molecule type" value="Genomic_DNA"/>
</dbReference>